<feature type="domain" description="Mce/MlaD" evidence="1">
    <location>
        <begin position="46"/>
        <end position="113"/>
    </location>
</feature>
<organism evidence="2 3">
    <name type="scientific">Bradyrhizobium algeriense</name>
    <dbReference type="NCBI Taxonomy" id="634784"/>
    <lineage>
        <taxon>Bacteria</taxon>
        <taxon>Pseudomonadati</taxon>
        <taxon>Pseudomonadota</taxon>
        <taxon>Alphaproteobacteria</taxon>
        <taxon>Hyphomicrobiales</taxon>
        <taxon>Nitrobacteraceae</taxon>
        <taxon>Bradyrhizobium</taxon>
    </lineage>
</organism>
<sequence>MKVRASNLLIGTLVLALIGGSLGGFLGYQKFVSAKQKVPFRVIFEGSASGLRKGGSVNFAGIRVGEVVSLKLDHPRRVVALAMIDGNTPVKSDTQVGLEFQGLTGIAAISFTGGSDEALPPPKGLDGIPELTADRDGTLNTQEKIRVALRNVDRVIADNEVAIKDTLRNFETFTDSLTGDGEKITSIIATAENGVNAVDGALTKTKDFFGSLASDKYGGELLPTVISMRELIESFDKKSGTLMADTRKMFGEISQSINNSKYGSRPPASPARR</sequence>
<accession>A0ABU8BJG8</accession>
<dbReference type="PANTHER" id="PTHR36698:SF2">
    <property type="entry name" value="MCE_MLAD DOMAIN-CONTAINING PROTEIN"/>
    <property type="match status" value="1"/>
</dbReference>
<keyword evidence="3" id="KW-1185">Reference proteome</keyword>
<dbReference type="EMBL" id="JAZHRV010000001">
    <property type="protein sequence ID" value="MEH2558128.1"/>
    <property type="molecule type" value="Genomic_DNA"/>
</dbReference>
<dbReference type="InterPro" id="IPR003399">
    <property type="entry name" value="Mce/MlaD"/>
</dbReference>
<dbReference type="RefSeq" id="WP_334484983.1">
    <property type="nucleotide sequence ID" value="NZ_JAZHRV010000001.1"/>
</dbReference>
<name>A0ABU8BJG8_9BRAD</name>
<evidence type="ECO:0000259" key="1">
    <source>
        <dbReference type="Pfam" id="PF02470"/>
    </source>
</evidence>
<proteinExistence type="predicted"/>
<dbReference type="PANTHER" id="PTHR36698">
    <property type="entry name" value="BLL5892 PROTEIN"/>
    <property type="match status" value="1"/>
</dbReference>
<reference evidence="2 3" key="1">
    <citation type="submission" date="2024-02" db="EMBL/GenBank/DDBJ databases">
        <title>Adaptive strategies in a cosmopolitan and abundant soil bacterium.</title>
        <authorList>
            <person name="Carini P."/>
        </authorList>
    </citation>
    <scope>NUCLEOTIDE SEQUENCE [LARGE SCALE GENOMIC DNA]</scope>
    <source>
        <strain evidence="2 3">AZCC 1608</strain>
    </source>
</reference>
<gene>
    <name evidence="2" type="ORF">V1286_005657</name>
</gene>
<comment type="caution">
    <text evidence="2">The sequence shown here is derived from an EMBL/GenBank/DDBJ whole genome shotgun (WGS) entry which is preliminary data.</text>
</comment>
<evidence type="ECO:0000313" key="2">
    <source>
        <dbReference type="EMBL" id="MEH2558128.1"/>
    </source>
</evidence>
<protein>
    <submittedName>
        <fullName evidence="2">Phospholipid/cholesterol/gamma-HCH transport system substrate-binding protein</fullName>
    </submittedName>
</protein>
<evidence type="ECO:0000313" key="3">
    <source>
        <dbReference type="Proteomes" id="UP001364224"/>
    </source>
</evidence>
<dbReference type="Pfam" id="PF02470">
    <property type="entry name" value="MlaD"/>
    <property type="match status" value="1"/>
</dbReference>
<dbReference type="Proteomes" id="UP001364224">
    <property type="component" value="Unassembled WGS sequence"/>
</dbReference>